<keyword evidence="2" id="KW-1133">Transmembrane helix</keyword>
<evidence type="ECO:0000256" key="2">
    <source>
        <dbReference type="SAM" id="Phobius"/>
    </source>
</evidence>
<reference evidence="4" key="2">
    <citation type="submission" date="2013-12" db="EMBL/GenBank/DDBJ databases">
        <authorList>
            <person name="Yu Y."/>
            <person name="Lee S."/>
            <person name="de Baynast K."/>
            <person name="Wissotski M."/>
            <person name="Liu L."/>
            <person name="Talag J."/>
            <person name="Goicoechea J."/>
            <person name="Angelova A."/>
            <person name="Jetty R."/>
            <person name="Kudrna D."/>
            <person name="Golser W."/>
            <person name="Rivera L."/>
            <person name="Zhang J."/>
            <person name="Wing R."/>
        </authorList>
    </citation>
    <scope>NUCLEOTIDE SEQUENCE</scope>
</reference>
<name>A0A0D9WUP9_9ORYZ</name>
<organism evidence="3 4">
    <name type="scientific">Leersia perrieri</name>
    <dbReference type="NCBI Taxonomy" id="77586"/>
    <lineage>
        <taxon>Eukaryota</taxon>
        <taxon>Viridiplantae</taxon>
        <taxon>Streptophyta</taxon>
        <taxon>Embryophyta</taxon>
        <taxon>Tracheophyta</taxon>
        <taxon>Spermatophyta</taxon>
        <taxon>Magnoliopsida</taxon>
        <taxon>Liliopsida</taxon>
        <taxon>Poales</taxon>
        <taxon>Poaceae</taxon>
        <taxon>BOP clade</taxon>
        <taxon>Oryzoideae</taxon>
        <taxon>Oryzeae</taxon>
        <taxon>Oryzinae</taxon>
        <taxon>Leersia</taxon>
    </lineage>
</organism>
<reference evidence="3 4" key="1">
    <citation type="submission" date="2012-08" db="EMBL/GenBank/DDBJ databases">
        <title>Oryza genome evolution.</title>
        <authorList>
            <person name="Wing R.A."/>
        </authorList>
    </citation>
    <scope>NUCLEOTIDE SEQUENCE</scope>
</reference>
<accession>A0A0D9WUP9</accession>
<dbReference type="HOGENOM" id="CLU_2691337_0_0_1"/>
<protein>
    <submittedName>
        <fullName evidence="3">Uncharacterized protein</fullName>
    </submittedName>
</protein>
<evidence type="ECO:0000313" key="4">
    <source>
        <dbReference type="Proteomes" id="UP000032180"/>
    </source>
</evidence>
<dbReference type="Proteomes" id="UP000032180">
    <property type="component" value="Chromosome 7"/>
</dbReference>
<feature type="transmembrane region" description="Helical" evidence="2">
    <location>
        <begin position="25"/>
        <end position="46"/>
    </location>
</feature>
<evidence type="ECO:0000313" key="3">
    <source>
        <dbReference type="EnsemblPlants" id="LPERR07G00570.1"/>
    </source>
</evidence>
<dbReference type="AlphaFoldDB" id="A0A0D9WUP9"/>
<reference evidence="3" key="3">
    <citation type="submission" date="2015-04" db="UniProtKB">
        <authorList>
            <consortium name="EnsemblPlants"/>
        </authorList>
    </citation>
    <scope>IDENTIFICATION</scope>
</reference>
<feature type="region of interest" description="Disordered" evidence="1">
    <location>
        <begin position="51"/>
        <end position="74"/>
    </location>
</feature>
<dbReference type="Gramene" id="LPERR07G00570.1">
    <property type="protein sequence ID" value="LPERR07G00570.1"/>
    <property type="gene ID" value="LPERR07G00570"/>
</dbReference>
<keyword evidence="2" id="KW-0472">Membrane</keyword>
<keyword evidence="2" id="KW-0812">Transmembrane</keyword>
<dbReference type="EnsemblPlants" id="LPERR07G00570.1">
    <property type="protein sequence ID" value="LPERR07G00570.1"/>
    <property type="gene ID" value="LPERR07G00570"/>
</dbReference>
<proteinExistence type="predicted"/>
<evidence type="ECO:0000256" key="1">
    <source>
        <dbReference type="SAM" id="MobiDB-lite"/>
    </source>
</evidence>
<sequence>MVKESSESLILERSKKIGKYNMQRAWMVAGVTISGYLFGTALVSFYTKLSRRKREEGKEDQSASQEELDLKRGG</sequence>
<keyword evidence="4" id="KW-1185">Reference proteome</keyword>